<gene>
    <name evidence="1" type="ORF">B0G62_10733</name>
</gene>
<accession>A0A2S4M909</accession>
<protein>
    <submittedName>
        <fullName evidence="1">Uncharacterized protein</fullName>
    </submittedName>
</protein>
<name>A0A2S4M909_9BURK</name>
<dbReference type="Proteomes" id="UP000237381">
    <property type="component" value="Unassembled WGS sequence"/>
</dbReference>
<comment type="caution">
    <text evidence="1">The sequence shown here is derived from an EMBL/GenBank/DDBJ whole genome shotgun (WGS) entry which is preliminary data.</text>
</comment>
<evidence type="ECO:0000313" key="1">
    <source>
        <dbReference type="EMBL" id="POR51007.1"/>
    </source>
</evidence>
<dbReference type="InterPro" id="IPR038488">
    <property type="entry name" value="Integrase_DNA-bd_sf"/>
</dbReference>
<evidence type="ECO:0000313" key="2">
    <source>
        <dbReference type="Proteomes" id="UP000237381"/>
    </source>
</evidence>
<organism evidence="1 2">
    <name type="scientific">Paraburkholderia eburnea</name>
    <dbReference type="NCBI Taxonomy" id="1189126"/>
    <lineage>
        <taxon>Bacteria</taxon>
        <taxon>Pseudomonadati</taxon>
        <taxon>Pseudomonadota</taxon>
        <taxon>Betaproteobacteria</taxon>
        <taxon>Burkholderiales</taxon>
        <taxon>Burkholderiaceae</taxon>
        <taxon>Paraburkholderia</taxon>
    </lineage>
</organism>
<sequence>MGHPEGEKRSLTVSEGTLLKLTAADQNRILNDGAGLSGKVHIWTKSISVHFRYLYRFQGEPREMALDVWPRSPLDTICANFEETKLRVGRGGDPAGQRQAVARKIKVEQAERGCAPAARSRPVSN</sequence>
<dbReference type="RefSeq" id="WP_103705002.1">
    <property type="nucleotide sequence ID" value="NZ_PQGA01000007.1"/>
</dbReference>
<dbReference type="AlphaFoldDB" id="A0A2S4M909"/>
<keyword evidence="2" id="KW-1185">Reference proteome</keyword>
<dbReference type="EMBL" id="PQGA01000007">
    <property type="protein sequence ID" value="POR51007.1"/>
    <property type="molecule type" value="Genomic_DNA"/>
</dbReference>
<proteinExistence type="predicted"/>
<dbReference type="Gene3D" id="3.30.160.390">
    <property type="entry name" value="Integrase, DNA-binding domain"/>
    <property type="match status" value="1"/>
</dbReference>
<reference evidence="1 2" key="1">
    <citation type="submission" date="2018-01" db="EMBL/GenBank/DDBJ databases">
        <title>Genomic Encyclopedia of Type Strains, Phase III (KMG-III): the genomes of soil and plant-associated and newly described type strains.</title>
        <authorList>
            <person name="Whitman W."/>
        </authorList>
    </citation>
    <scope>NUCLEOTIDE SEQUENCE [LARGE SCALE GENOMIC DNA]</scope>
    <source>
        <strain evidence="1 2">JCM 18070</strain>
    </source>
</reference>
<dbReference type="OrthoDB" id="9775880at2"/>